<feature type="domain" description="Pyrroline-5-carboxylate reductase catalytic N-terminal" evidence="8">
    <location>
        <begin position="187"/>
        <end position="280"/>
    </location>
</feature>
<feature type="domain" description="Pyrroline-5-carboxylate reductase dimerisation" evidence="9">
    <location>
        <begin position="354"/>
        <end position="458"/>
    </location>
</feature>
<evidence type="ECO:0000256" key="6">
    <source>
        <dbReference type="ARBA" id="ARBA00023002"/>
    </source>
</evidence>
<keyword evidence="4" id="KW-0028">Amino-acid biosynthesis</keyword>
<dbReference type="SUPFAM" id="SSF51735">
    <property type="entry name" value="NAD(P)-binding Rossmann-fold domains"/>
    <property type="match status" value="1"/>
</dbReference>
<organism evidence="10 11">
    <name type="scientific">Amphibalanus amphitrite</name>
    <name type="common">Striped barnacle</name>
    <name type="synonym">Balanus amphitrite</name>
    <dbReference type="NCBI Taxonomy" id="1232801"/>
    <lineage>
        <taxon>Eukaryota</taxon>
        <taxon>Metazoa</taxon>
        <taxon>Ecdysozoa</taxon>
        <taxon>Arthropoda</taxon>
        <taxon>Crustacea</taxon>
        <taxon>Multicrustacea</taxon>
        <taxon>Cirripedia</taxon>
        <taxon>Thoracica</taxon>
        <taxon>Thoracicalcarea</taxon>
        <taxon>Balanomorpha</taxon>
        <taxon>Balanoidea</taxon>
        <taxon>Balanidae</taxon>
        <taxon>Amphibalaninae</taxon>
        <taxon>Amphibalanus</taxon>
    </lineage>
</organism>
<dbReference type="HAMAP" id="MF_01925">
    <property type="entry name" value="P5C_reductase"/>
    <property type="match status" value="1"/>
</dbReference>
<dbReference type="PANTHER" id="PTHR11645:SF69">
    <property type="entry name" value="PYRROLINE-5-CARBOXYLATE REDUCTASE"/>
    <property type="match status" value="1"/>
</dbReference>
<dbReference type="NCBIfam" id="TIGR00112">
    <property type="entry name" value="proC"/>
    <property type="match status" value="1"/>
</dbReference>
<dbReference type="InterPro" id="IPR036291">
    <property type="entry name" value="NAD(P)-bd_dom_sf"/>
</dbReference>
<reference evidence="10 11" key="1">
    <citation type="submission" date="2019-07" db="EMBL/GenBank/DDBJ databases">
        <title>Draft genome assembly of a fouling barnacle, Amphibalanus amphitrite (Darwin, 1854): The first reference genome for Thecostraca.</title>
        <authorList>
            <person name="Kim W."/>
        </authorList>
    </citation>
    <scope>NUCLEOTIDE SEQUENCE [LARGE SCALE GENOMIC DNA]</scope>
    <source>
        <strain evidence="10">SNU_AA5</strain>
        <tissue evidence="10">Soma without cirri and trophi</tissue>
    </source>
</reference>
<dbReference type="OrthoDB" id="10263291at2759"/>
<dbReference type="InterPro" id="IPR000304">
    <property type="entry name" value="Pyrroline-COOH_reductase"/>
</dbReference>
<keyword evidence="5" id="KW-0521">NADP</keyword>
<keyword evidence="6" id="KW-0560">Oxidoreductase</keyword>
<comment type="caution">
    <text evidence="10">The sequence shown here is derived from an EMBL/GenBank/DDBJ whole genome shotgun (WGS) entry which is preliminary data.</text>
</comment>
<dbReference type="PANTHER" id="PTHR11645">
    <property type="entry name" value="PYRROLINE-5-CARBOXYLATE REDUCTASE"/>
    <property type="match status" value="1"/>
</dbReference>
<feature type="compositionally biased region" description="Low complexity" evidence="7">
    <location>
        <begin position="140"/>
        <end position="151"/>
    </location>
</feature>
<dbReference type="Gene3D" id="1.10.3730.10">
    <property type="entry name" value="ProC C-terminal domain-like"/>
    <property type="match status" value="1"/>
</dbReference>
<feature type="region of interest" description="Disordered" evidence="7">
    <location>
        <begin position="15"/>
        <end position="60"/>
    </location>
</feature>
<dbReference type="EC" id="1.5.1.2" evidence="3"/>
<dbReference type="Pfam" id="PF03807">
    <property type="entry name" value="F420_oxidored"/>
    <property type="match status" value="1"/>
</dbReference>
<evidence type="ECO:0000256" key="3">
    <source>
        <dbReference type="ARBA" id="ARBA00012855"/>
    </source>
</evidence>
<name>A0A6A4WZN5_AMPAM</name>
<keyword evidence="4" id="KW-0641">Proline biosynthesis</keyword>
<evidence type="ECO:0000313" key="11">
    <source>
        <dbReference type="Proteomes" id="UP000440578"/>
    </source>
</evidence>
<feature type="compositionally biased region" description="Polar residues" evidence="7">
    <location>
        <begin position="15"/>
        <end position="24"/>
    </location>
</feature>
<dbReference type="InterPro" id="IPR029036">
    <property type="entry name" value="P5CR_dimer"/>
</dbReference>
<sequence>MSGLEEPTELLVQVQKSSNRQGETVIQVMRHVDPPSSPGAEDDNEDGVDDSLPMDSSGKKMYPQRYRTAWEEVPAFRDWLMPVPGDPFSAACASCETSMKAHRQLLVEHCKSKKHQRQLGHRNPDFTPVPAARRGRKRPTPSSVTTSSPAPFRRMMKQLRPEREPELEVSYSDTSRVTYAIGLGAQRVGFIGSGSVARSIAKGMLDKGLVVPNKVMVSAPSDRNFETWRKWGCRVTNCNDSVISSSEIIFLAVKPSALEALVADLSVIPEDKSRCFISLLSGVTRERVASLLAARRQLQADMAELHVVRCQPSTPLMIGEGSCSYSAAPDLPHSWLLAVETIFSALGMCYKVEESLMDALAGAFSSGPAFAYAFVEALSAGAVNMGVPWHLARPMAAQTMLGAARMLMETGSTAAELRDEASSPGGTTPAGLMALEKNGMRFAVMAAVQAATERARELGREASVASGDPIG</sequence>
<evidence type="ECO:0000259" key="9">
    <source>
        <dbReference type="Pfam" id="PF14748"/>
    </source>
</evidence>
<evidence type="ECO:0000259" key="8">
    <source>
        <dbReference type="Pfam" id="PF03807"/>
    </source>
</evidence>
<evidence type="ECO:0000256" key="2">
    <source>
        <dbReference type="ARBA" id="ARBA00005525"/>
    </source>
</evidence>
<dbReference type="FunFam" id="1.10.3730.10:FF:000001">
    <property type="entry name" value="Pyrroline-5-carboxylate reductase"/>
    <property type="match status" value="1"/>
</dbReference>
<dbReference type="AlphaFoldDB" id="A0A6A4WZN5"/>
<comment type="similarity">
    <text evidence="2">Belongs to the pyrroline-5-carboxylate reductase family.</text>
</comment>
<dbReference type="UniPathway" id="UPA00098">
    <property type="reaction ID" value="UER00361"/>
</dbReference>
<proteinExistence type="inferred from homology"/>
<dbReference type="Pfam" id="PF14748">
    <property type="entry name" value="P5CR_dimer"/>
    <property type="match status" value="1"/>
</dbReference>
<keyword evidence="11" id="KW-1185">Reference proteome</keyword>
<dbReference type="InterPro" id="IPR008927">
    <property type="entry name" value="6-PGluconate_DH-like_C_sf"/>
</dbReference>
<dbReference type="Gene3D" id="3.40.50.720">
    <property type="entry name" value="NAD(P)-binding Rossmann-like Domain"/>
    <property type="match status" value="1"/>
</dbReference>
<evidence type="ECO:0000256" key="1">
    <source>
        <dbReference type="ARBA" id="ARBA00005205"/>
    </source>
</evidence>
<gene>
    <name evidence="10" type="primary">pycr3_1</name>
    <name evidence="10" type="ORF">FJT64_021167</name>
</gene>
<accession>A0A6A4WZN5</accession>
<dbReference type="Proteomes" id="UP000440578">
    <property type="component" value="Unassembled WGS sequence"/>
</dbReference>
<protein>
    <recommendedName>
        <fullName evidence="3">pyrroline-5-carboxylate reductase</fullName>
        <ecNumber evidence="3">1.5.1.2</ecNumber>
    </recommendedName>
</protein>
<comment type="pathway">
    <text evidence="1">Amino-acid biosynthesis; L-proline biosynthesis; L-proline from L-glutamate 5-semialdehyde: step 1/1.</text>
</comment>
<evidence type="ECO:0000256" key="4">
    <source>
        <dbReference type="ARBA" id="ARBA00022650"/>
    </source>
</evidence>
<evidence type="ECO:0000256" key="7">
    <source>
        <dbReference type="SAM" id="MobiDB-lite"/>
    </source>
</evidence>
<evidence type="ECO:0000256" key="5">
    <source>
        <dbReference type="ARBA" id="ARBA00022857"/>
    </source>
</evidence>
<feature type="compositionally biased region" description="Acidic residues" evidence="7">
    <location>
        <begin position="40"/>
        <end position="49"/>
    </location>
</feature>
<dbReference type="SUPFAM" id="SSF48179">
    <property type="entry name" value="6-phosphogluconate dehydrogenase C-terminal domain-like"/>
    <property type="match status" value="1"/>
</dbReference>
<dbReference type="InterPro" id="IPR028939">
    <property type="entry name" value="P5C_Rdtase_cat_N"/>
</dbReference>
<dbReference type="GO" id="GO:0004735">
    <property type="term" value="F:pyrroline-5-carboxylate reductase activity"/>
    <property type="evidence" value="ECO:0007669"/>
    <property type="project" value="UniProtKB-EC"/>
</dbReference>
<evidence type="ECO:0000313" key="10">
    <source>
        <dbReference type="EMBL" id="KAF0307521.1"/>
    </source>
</evidence>
<dbReference type="GO" id="GO:0055129">
    <property type="term" value="P:L-proline biosynthetic process"/>
    <property type="evidence" value="ECO:0007669"/>
    <property type="project" value="UniProtKB-UniPathway"/>
</dbReference>
<dbReference type="EMBL" id="VIIS01000565">
    <property type="protein sequence ID" value="KAF0307521.1"/>
    <property type="molecule type" value="Genomic_DNA"/>
</dbReference>
<feature type="region of interest" description="Disordered" evidence="7">
    <location>
        <begin position="113"/>
        <end position="151"/>
    </location>
</feature>